<dbReference type="InterPro" id="IPR027417">
    <property type="entry name" value="P-loop_NTPase"/>
</dbReference>
<feature type="domain" description="Sulfotransferase" evidence="4">
    <location>
        <begin position="49"/>
        <end position="302"/>
    </location>
</feature>
<evidence type="ECO:0000313" key="5">
    <source>
        <dbReference type="EMBL" id="CAA2981180.1"/>
    </source>
</evidence>
<sequence length="306" mass="35370">MESEELMSSLPKEKGWMYSYLYKFQGFWYGAKHLQGAIKCQKQFQAQNSDVLLITSPKSGTTWLKAIIFTLVNRTRYPVEKNHPLLNKNPHDLVPFLEANLYDNQIQDQSSFRLFAAHVPYHSLPKTVHDSACKIIYLCRNPKDTFVSLWHFSNNLKPDKTGTNSLEDAFDLFCRGVSPCGPFWDHVLDYWKEFKENSERILFLRYEDMKEEPGVHLRRLAQFLGCPFLAVEEETGMVEEILKLCGFDNLSKLEINRTGKLANGVENKAFFRRGEVGDWKNLLPISMVKTIDQITEQKFSGVGLVL</sequence>
<dbReference type="Proteomes" id="UP000594638">
    <property type="component" value="Unassembled WGS sequence"/>
</dbReference>
<dbReference type="EC" id="2.8.2.-" evidence="3"/>
<evidence type="ECO:0000256" key="3">
    <source>
        <dbReference type="RuleBase" id="RU361155"/>
    </source>
</evidence>
<dbReference type="Pfam" id="PF00685">
    <property type="entry name" value="Sulfotransfer_1"/>
    <property type="match status" value="1"/>
</dbReference>
<dbReference type="GO" id="GO:0008146">
    <property type="term" value="F:sulfotransferase activity"/>
    <property type="evidence" value="ECO:0007669"/>
    <property type="project" value="InterPro"/>
</dbReference>
<evidence type="ECO:0000256" key="1">
    <source>
        <dbReference type="ARBA" id="ARBA00005771"/>
    </source>
</evidence>
<dbReference type="SUPFAM" id="SSF52540">
    <property type="entry name" value="P-loop containing nucleoside triphosphate hydrolases"/>
    <property type="match status" value="1"/>
</dbReference>
<dbReference type="EMBL" id="CACTIH010003665">
    <property type="protein sequence ID" value="CAA2981180.1"/>
    <property type="molecule type" value="Genomic_DNA"/>
</dbReference>
<accession>A0A8S0RPF6</accession>
<dbReference type="Gene3D" id="3.40.50.300">
    <property type="entry name" value="P-loop containing nucleotide triphosphate hydrolases"/>
    <property type="match status" value="1"/>
</dbReference>
<comment type="caution">
    <text evidence="5">The sequence shown here is derived from an EMBL/GenBank/DDBJ whole genome shotgun (WGS) entry which is preliminary data.</text>
</comment>
<protein>
    <recommendedName>
        <fullName evidence="3">Sulfotransferase</fullName>
        <ecNumber evidence="3">2.8.2.-</ecNumber>
    </recommendedName>
</protein>
<proteinExistence type="inferred from homology"/>
<dbReference type="OrthoDB" id="205623at2759"/>
<dbReference type="Gramene" id="OE9A096784T1">
    <property type="protein sequence ID" value="OE9A096784C1"/>
    <property type="gene ID" value="OE9A096784"/>
</dbReference>
<reference evidence="5 6" key="1">
    <citation type="submission" date="2019-12" db="EMBL/GenBank/DDBJ databases">
        <authorList>
            <person name="Alioto T."/>
            <person name="Alioto T."/>
            <person name="Gomez Garrido J."/>
        </authorList>
    </citation>
    <scope>NUCLEOTIDE SEQUENCE [LARGE SCALE GENOMIC DNA]</scope>
</reference>
<dbReference type="AlphaFoldDB" id="A0A8S0RPF6"/>
<keyword evidence="6" id="KW-1185">Reference proteome</keyword>
<organism evidence="5 6">
    <name type="scientific">Olea europaea subsp. europaea</name>
    <dbReference type="NCBI Taxonomy" id="158383"/>
    <lineage>
        <taxon>Eukaryota</taxon>
        <taxon>Viridiplantae</taxon>
        <taxon>Streptophyta</taxon>
        <taxon>Embryophyta</taxon>
        <taxon>Tracheophyta</taxon>
        <taxon>Spermatophyta</taxon>
        <taxon>Magnoliopsida</taxon>
        <taxon>eudicotyledons</taxon>
        <taxon>Gunneridae</taxon>
        <taxon>Pentapetalae</taxon>
        <taxon>asterids</taxon>
        <taxon>lamiids</taxon>
        <taxon>Lamiales</taxon>
        <taxon>Oleaceae</taxon>
        <taxon>Oleeae</taxon>
        <taxon>Olea</taxon>
    </lineage>
</organism>
<keyword evidence="2 3" id="KW-0808">Transferase</keyword>
<dbReference type="InterPro" id="IPR000863">
    <property type="entry name" value="Sulfotransferase_dom"/>
</dbReference>
<dbReference type="PANTHER" id="PTHR11783">
    <property type="entry name" value="SULFOTRANSFERASE SULT"/>
    <property type="match status" value="1"/>
</dbReference>
<comment type="similarity">
    <text evidence="1 3">Belongs to the sulfotransferase 1 family.</text>
</comment>
<evidence type="ECO:0000259" key="4">
    <source>
        <dbReference type="Pfam" id="PF00685"/>
    </source>
</evidence>
<evidence type="ECO:0000313" key="6">
    <source>
        <dbReference type="Proteomes" id="UP000594638"/>
    </source>
</evidence>
<gene>
    <name evidence="5" type="ORF">OLEA9_A096784</name>
</gene>
<evidence type="ECO:0000256" key="2">
    <source>
        <dbReference type="ARBA" id="ARBA00022679"/>
    </source>
</evidence>
<name>A0A8S0RPF6_OLEEU</name>